<dbReference type="AlphaFoldDB" id="A0A7I9WNM4"/>
<dbReference type="SMART" id="SM00448">
    <property type="entry name" value="REC"/>
    <property type="match status" value="1"/>
</dbReference>
<dbReference type="EMBL" id="BLKT01000003">
    <property type="protein sequence ID" value="GFG58807.1"/>
    <property type="molecule type" value="Genomic_DNA"/>
</dbReference>
<dbReference type="InterPro" id="IPR005471">
    <property type="entry name" value="Tscrpt_reg_IclR_N"/>
</dbReference>
<keyword evidence="13" id="KW-1185">Reference proteome</keyword>
<keyword evidence="6 9" id="KW-0238">DNA-binding</keyword>
<evidence type="ECO:0000256" key="9">
    <source>
        <dbReference type="PIRNR" id="PIRNR006171"/>
    </source>
</evidence>
<dbReference type="SUPFAM" id="SSF52172">
    <property type="entry name" value="CheY-like"/>
    <property type="match status" value="1"/>
</dbReference>
<keyword evidence="3 10" id="KW-0597">Phosphoprotein</keyword>
<evidence type="ECO:0000256" key="3">
    <source>
        <dbReference type="ARBA" id="ARBA00022553"/>
    </source>
</evidence>
<dbReference type="Pfam" id="PF00072">
    <property type="entry name" value="Response_reg"/>
    <property type="match status" value="1"/>
</dbReference>
<dbReference type="GO" id="GO:0000156">
    <property type="term" value="F:phosphorelay response regulator activity"/>
    <property type="evidence" value="ECO:0007669"/>
    <property type="project" value="TreeGrafter"/>
</dbReference>
<dbReference type="InterPro" id="IPR011006">
    <property type="entry name" value="CheY-like_superfamily"/>
</dbReference>
<dbReference type="GO" id="GO:0003700">
    <property type="term" value="F:DNA-binding transcription factor activity"/>
    <property type="evidence" value="ECO:0007669"/>
    <property type="project" value="InterPro"/>
</dbReference>
<keyword evidence="7 9" id="KW-0010">Activator</keyword>
<keyword evidence="4 9" id="KW-0902">Two-component regulatory system</keyword>
<gene>
    <name evidence="12" type="ORF">MMUR_29430</name>
</gene>
<sequence>MRPGERADLAVLVVDDDFMVASIHAELVGDVDGFRVAGTAVNGQQALDMVADLKPDLLLLDVHLPDMNGIDVLRRLRQRGDDVDAIVVTAERDADFVKAALRGGAAQYLIKPFDLDELRTRIVRYARGRLGTGKADQQAVDAAFSVTPDSRGAAVPVAPPPPKGLSNESLDLVRAALSGGDELSATTCAEATGMARPTVRRYLEYLVECREARVRLKYGGGRPERLYQSMD</sequence>
<dbReference type="PROSITE" id="PS50110">
    <property type="entry name" value="RESPONSE_REGULATORY"/>
    <property type="match status" value="1"/>
</dbReference>
<dbReference type="PANTHER" id="PTHR45526">
    <property type="entry name" value="TRANSCRIPTIONAL REGULATORY PROTEIN DPIA"/>
    <property type="match status" value="1"/>
</dbReference>
<dbReference type="GO" id="GO:0003677">
    <property type="term" value="F:DNA binding"/>
    <property type="evidence" value="ECO:0007669"/>
    <property type="project" value="UniProtKB-KW"/>
</dbReference>
<reference evidence="12 13" key="1">
    <citation type="journal article" date="2019" name="Emerg. Microbes Infect.">
        <title>Comprehensive subspecies identification of 175 nontuberculous mycobacteria species based on 7547 genomic profiles.</title>
        <authorList>
            <person name="Matsumoto Y."/>
            <person name="Kinjo T."/>
            <person name="Motooka D."/>
            <person name="Nabeya D."/>
            <person name="Jung N."/>
            <person name="Uechi K."/>
            <person name="Horii T."/>
            <person name="Iida T."/>
            <person name="Fujita J."/>
            <person name="Nakamura S."/>
        </authorList>
    </citation>
    <scope>NUCLEOTIDE SEQUENCE [LARGE SCALE GENOMIC DNA]</scope>
    <source>
        <strain evidence="12 13">JCM 13392</strain>
    </source>
</reference>
<evidence type="ECO:0000256" key="1">
    <source>
        <dbReference type="ARBA" id="ARBA00004496"/>
    </source>
</evidence>
<evidence type="ECO:0000313" key="12">
    <source>
        <dbReference type="EMBL" id="GFG58807.1"/>
    </source>
</evidence>
<proteinExistence type="predicted"/>
<feature type="modified residue" description="4-aspartylphosphate" evidence="10">
    <location>
        <position position="61"/>
    </location>
</feature>
<feature type="domain" description="Response regulatory" evidence="11">
    <location>
        <begin position="10"/>
        <end position="126"/>
    </location>
</feature>
<evidence type="ECO:0000259" key="11">
    <source>
        <dbReference type="PROSITE" id="PS50110"/>
    </source>
</evidence>
<dbReference type="PANTHER" id="PTHR45526:SF1">
    <property type="entry name" value="TRANSCRIPTIONAL REGULATORY PROTEIN DCUR-RELATED"/>
    <property type="match status" value="1"/>
</dbReference>
<dbReference type="InterPro" id="IPR024187">
    <property type="entry name" value="Sig_transdc_resp-reg_cit/mal"/>
</dbReference>
<keyword evidence="5 9" id="KW-0805">Transcription regulation</keyword>
<evidence type="ECO:0000256" key="2">
    <source>
        <dbReference type="ARBA" id="ARBA00022490"/>
    </source>
</evidence>
<dbReference type="RefSeq" id="WP_193489536.1">
    <property type="nucleotide sequence ID" value="NZ_BAAAMC010000008.1"/>
</dbReference>
<evidence type="ECO:0000256" key="6">
    <source>
        <dbReference type="ARBA" id="ARBA00023125"/>
    </source>
</evidence>
<comment type="subcellular location">
    <subcellularLocation>
        <location evidence="1 9">Cytoplasm</location>
    </subcellularLocation>
</comment>
<evidence type="ECO:0000313" key="13">
    <source>
        <dbReference type="Proteomes" id="UP000465241"/>
    </source>
</evidence>
<protein>
    <recommendedName>
        <fullName evidence="9">Transcriptional regulatory protein</fullName>
    </recommendedName>
</protein>
<dbReference type="Gene3D" id="3.40.50.2300">
    <property type="match status" value="1"/>
</dbReference>
<keyword evidence="8 9" id="KW-0804">Transcription</keyword>
<evidence type="ECO:0000256" key="5">
    <source>
        <dbReference type="ARBA" id="ARBA00023015"/>
    </source>
</evidence>
<evidence type="ECO:0000256" key="10">
    <source>
        <dbReference type="PROSITE-ProRule" id="PRU00169"/>
    </source>
</evidence>
<name>A0A7I9WNM4_9MYCO</name>
<dbReference type="InterPro" id="IPR051271">
    <property type="entry name" value="2C-system_Tx_regulators"/>
</dbReference>
<evidence type="ECO:0000256" key="8">
    <source>
        <dbReference type="ARBA" id="ARBA00023163"/>
    </source>
</evidence>
<dbReference type="Pfam" id="PF09339">
    <property type="entry name" value="HTH_IclR"/>
    <property type="match status" value="1"/>
</dbReference>
<accession>A0A7I9WNM4</accession>
<comment type="caution">
    <text evidence="12">The sequence shown here is derived from an EMBL/GenBank/DDBJ whole genome shotgun (WGS) entry which is preliminary data.</text>
</comment>
<evidence type="ECO:0000256" key="4">
    <source>
        <dbReference type="ARBA" id="ARBA00023012"/>
    </source>
</evidence>
<dbReference type="InterPro" id="IPR001789">
    <property type="entry name" value="Sig_transdc_resp-reg_receiver"/>
</dbReference>
<dbReference type="GO" id="GO:0005737">
    <property type="term" value="C:cytoplasm"/>
    <property type="evidence" value="ECO:0007669"/>
    <property type="project" value="UniProtKB-SubCell"/>
</dbReference>
<dbReference type="Proteomes" id="UP000465241">
    <property type="component" value="Unassembled WGS sequence"/>
</dbReference>
<keyword evidence="2 9" id="KW-0963">Cytoplasm</keyword>
<organism evidence="12 13">
    <name type="scientific">Mycolicibacterium murale</name>
    <dbReference type="NCBI Taxonomy" id="182220"/>
    <lineage>
        <taxon>Bacteria</taxon>
        <taxon>Bacillati</taxon>
        <taxon>Actinomycetota</taxon>
        <taxon>Actinomycetes</taxon>
        <taxon>Mycobacteriales</taxon>
        <taxon>Mycobacteriaceae</taxon>
        <taxon>Mycolicibacterium</taxon>
    </lineage>
</organism>
<dbReference type="PIRSF" id="PIRSF006171">
    <property type="entry name" value="RR_citrat_malat"/>
    <property type="match status" value="1"/>
</dbReference>
<evidence type="ECO:0000256" key="7">
    <source>
        <dbReference type="ARBA" id="ARBA00023159"/>
    </source>
</evidence>